<sequence>MILRNTTSQPPGWTNLHTILYEHKGMESPLPYLSPLLKGHKLLAGANFASAGIGILNDTEVQFTNTVCLISFFGTITSAVKYNLYMETTRVYFEQYHTQLVDIIGAYGSRQLDHINTIFQIMFAL</sequence>
<evidence type="ECO:0000313" key="1">
    <source>
        <dbReference type="EMBL" id="GEU62181.1"/>
    </source>
</evidence>
<protein>
    <submittedName>
        <fullName evidence="1">GDSL esterase/lipase At5g33370-like</fullName>
    </submittedName>
</protein>
<reference evidence="1" key="1">
    <citation type="journal article" date="2019" name="Sci. Rep.">
        <title>Draft genome of Tanacetum cinerariifolium, the natural source of mosquito coil.</title>
        <authorList>
            <person name="Yamashiro T."/>
            <person name="Shiraishi A."/>
            <person name="Satake H."/>
            <person name="Nakayama K."/>
        </authorList>
    </citation>
    <scope>NUCLEOTIDE SEQUENCE</scope>
</reference>
<comment type="caution">
    <text evidence="1">The sequence shown here is derived from an EMBL/GenBank/DDBJ whole genome shotgun (WGS) entry which is preliminary data.</text>
</comment>
<gene>
    <name evidence="1" type="ORF">Tci_034159</name>
</gene>
<dbReference type="AlphaFoldDB" id="A0A6L2LK14"/>
<name>A0A6L2LK14_TANCI</name>
<proteinExistence type="predicted"/>
<organism evidence="1">
    <name type="scientific">Tanacetum cinerariifolium</name>
    <name type="common">Dalmatian daisy</name>
    <name type="synonym">Chrysanthemum cinerariifolium</name>
    <dbReference type="NCBI Taxonomy" id="118510"/>
    <lineage>
        <taxon>Eukaryota</taxon>
        <taxon>Viridiplantae</taxon>
        <taxon>Streptophyta</taxon>
        <taxon>Embryophyta</taxon>
        <taxon>Tracheophyta</taxon>
        <taxon>Spermatophyta</taxon>
        <taxon>Magnoliopsida</taxon>
        <taxon>eudicotyledons</taxon>
        <taxon>Gunneridae</taxon>
        <taxon>Pentapetalae</taxon>
        <taxon>asterids</taxon>
        <taxon>campanulids</taxon>
        <taxon>Asterales</taxon>
        <taxon>Asteraceae</taxon>
        <taxon>Asteroideae</taxon>
        <taxon>Anthemideae</taxon>
        <taxon>Anthemidinae</taxon>
        <taxon>Tanacetum</taxon>
    </lineage>
</organism>
<accession>A0A6L2LK14</accession>
<dbReference type="EMBL" id="BKCJ010004630">
    <property type="protein sequence ID" value="GEU62181.1"/>
    <property type="molecule type" value="Genomic_DNA"/>
</dbReference>